<dbReference type="EMBL" id="MU404354">
    <property type="protein sequence ID" value="KAI1613350.1"/>
    <property type="molecule type" value="Genomic_DNA"/>
</dbReference>
<comment type="caution">
    <text evidence="7">The sequence shown here is derived from an EMBL/GenBank/DDBJ whole genome shotgun (WGS) entry which is preliminary data.</text>
</comment>
<evidence type="ECO:0000313" key="7">
    <source>
        <dbReference type="EMBL" id="KAI1613350.1"/>
    </source>
</evidence>
<proteinExistence type="inferred from homology"/>
<dbReference type="PANTHER" id="PTHR47447">
    <property type="entry name" value="OS03G0856100 PROTEIN"/>
    <property type="match status" value="1"/>
</dbReference>
<keyword evidence="8" id="KW-1185">Reference proteome</keyword>
<reference evidence="7" key="1">
    <citation type="journal article" date="2022" name="bioRxiv">
        <title>Deciphering the potential niche of two novel black yeast fungi from a biological soil crust based on their genomes, phenotypes, and melanin regulation.</title>
        <authorList>
            <consortium name="DOE Joint Genome Institute"/>
            <person name="Carr E.C."/>
            <person name="Barton Q."/>
            <person name="Grambo S."/>
            <person name="Sullivan M."/>
            <person name="Renfro C.M."/>
            <person name="Kuo A."/>
            <person name="Pangilinan J."/>
            <person name="Lipzen A."/>
            <person name="Keymanesh K."/>
            <person name="Savage E."/>
            <person name="Barry K."/>
            <person name="Grigoriev I.V."/>
            <person name="Riekhof W.R."/>
            <person name="Harris S.S."/>
        </authorList>
    </citation>
    <scope>NUCLEOTIDE SEQUENCE</scope>
    <source>
        <strain evidence="7">JF 03-4F</strain>
    </source>
</reference>
<dbReference type="Gene3D" id="1.25.40.10">
    <property type="entry name" value="Tetratricopeptide repeat domain"/>
    <property type="match status" value="2"/>
</dbReference>
<dbReference type="Pfam" id="PF13812">
    <property type="entry name" value="PPR_3"/>
    <property type="match status" value="1"/>
</dbReference>
<comment type="similarity">
    <text evidence="1">Belongs to the CCM1 family.</text>
</comment>
<evidence type="ECO:0000256" key="6">
    <source>
        <dbReference type="SAM" id="MobiDB-lite"/>
    </source>
</evidence>
<evidence type="ECO:0000256" key="1">
    <source>
        <dbReference type="ARBA" id="ARBA00006192"/>
    </source>
</evidence>
<dbReference type="InterPro" id="IPR002885">
    <property type="entry name" value="PPR_rpt"/>
</dbReference>
<feature type="region of interest" description="Disordered" evidence="6">
    <location>
        <begin position="1397"/>
        <end position="1439"/>
    </location>
</feature>
<comment type="subunit">
    <text evidence="4">Binds to mitochondrial small subunit 15S rRNA.</text>
</comment>
<evidence type="ECO:0000256" key="2">
    <source>
        <dbReference type="ARBA" id="ARBA00022737"/>
    </source>
</evidence>
<dbReference type="NCBIfam" id="TIGR00756">
    <property type="entry name" value="PPR"/>
    <property type="match status" value="1"/>
</dbReference>
<evidence type="ECO:0000313" key="8">
    <source>
        <dbReference type="Proteomes" id="UP001203852"/>
    </source>
</evidence>
<evidence type="ECO:0000256" key="5">
    <source>
        <dbReference type="PROSITE-ProRule" id="PRU00708"/>
    </source>
</evidence>
<dbReference type="InterPro" id="IPR011990">
    <property type="entry name" value="TPR-like_helical_dom_sf"/>
</dbReference>
<accession>A0AAN6DV52</accession>
<sequence>MLERAPSCLEPASQLFLRGIEPPLRTHRVLGPSFWRNGGNELAVPSWWPLYLAKVRGSSQDPKRLGRRPEGHGTLPVAEQAERCRLIRPQASEHDFPTCQPYTRVLRQYTSQARQEKIGAGDNAHNVEVTFPASTSASTKAYDTWSTPQHAVSEPPGRPSERTDIDIEEHLRSLLARHKVEKATQESDGGDHADAVWALFIQLSNQETYASSVFHFLAGSYASRRSKQTMWAFETIPVSQRSEADYDAAVRVALKMDDFRLCLSINTEATARKLNAQCSSFLLLHFTSNRLWGNAVKVWATSFQPLATSSQPLATGIGLFSQALARSLRSQGDNYKELPQAINQLAMQILTRSPIIMRISGTLALIGRELLTVILRSGKLMSLITPTGLLSILNKYKALQLLRPTMYLDAVDTLLKLAKRSDKSGLGTMLYRHLRLTFPDFRPSRALLGALLSIHAAEAAPREAYTFYLREFASSHGVADEKSYQSVLSALSTQGDVVGVKSVFEQLCQAHSLPKTLDYYNPLIYVHARLGDAEGAQRQFEKLPEWGMVADTYSWNILIYAHARSTRPEGAFEVYEKMKAAGVRPDKYTFGTLMSMSSSVGDTDAVLSVIDQAQQSQVEGSYEMMSGLIQSYLRNNQADTAERLAEATSQAKFQGSPVKMWNYLLRHYAFRKDSDAVLRVQQRMHDLGIQPDDMTYAALMTALVVIGKTKDAMRILRRLNLNQTLVATPFHYAIVLHGYALERNRDMGSVVYQEMAERFPDIGASPQLAMLHLQSRRSLKSNGAPASVTADWLAQILFSITAADRATKQPQPGFRRRGALHSVPSIYLEHLVNIVLSKGRVALASTLIRRYESLTGTSFLHLDSTALESLQWLAVRMRMASLTADWKAVDDVWRRILQQAMHIATPLSAKLAKQHDATKVIQHTNLDTGKVEDLSAPRLPSIGIELPFTEPDFRFDSMIKQSPSQGSLLDRPNMKILPAQRFVLAPVINQYLRALDLQQLHANAIELIPQLERAGFMLTSRNWNFYIQTLTRSSERIHWVEAFRIFEEKMLPNTPSWRVLRRGRWQSSDAEEGTKTFRRSDVEKTDPELLVPTYTTALHLAFVLKKSVPMALRENRTFVARIAKVARGTYRFVRAIPRIKDRMQGVLLRERYVIGDFPKRPRNYPNPDRSGVLGSRSPLDHITPDEIESVDGIVHGKSMATNKHNQDPSAMRRRTDDMKQAEHLEGQIDRSPVMVEKYNRLEDDNEVQRRVQREEGSLFKRIDLMRRDQHRPRTVSDEWFGHPGARSEANIARPARKLRSGALYDPNFVDLEREALAQRQLHERLDTSLQKRAHRKEGARVIPEIFRKVQGTVRDETLSDIARRLKDTPRSSANPLEDPAYLPEKLLQVNKLRESDPIVKEDRKQAVTRRVEDSYRNAQSRASKDKDTTDRTPPGERRT</sequence>
<dbReference type="Proteomes" id="UP001203852">
    <property type="component" value="Unassembled WGS sequence"/>
</dbReference>
<feature type="compositionally biased region" description="Basic and acidic residues" evidence="6">
    <location>
        <begin position="1397"/>
        <end position="1415"/>
    </location>
</feature>
<keyword evidence="2" id="KW-0677">Repeat</keyword>
<comment type="function">
    <text evidence="3">Regulates mitochondrial small subunit maturation by controlling 15S rRNA 5'-end processing. Localizes to the 5' precursor of the 15S rRNA in a position that is subsequently occupied by mS47 in the mature yeast mtSSU. Uses structure and sequence-specific RNA recognition, binding to a single-stranded region of the precursor and specifically recognizing bases -6 to -1. The exchange of Ccm1 for mS47 is coupled to the irreversible removal of precursor rRNA that is accompanied by conformational changes of the mitoribosomal proteins uS5m and mS26. These conformational changes signal completion of 5'-end rRNA processing through protection of the mature 5'-end of the 15S rRNA and stabilization of mS47. The removal of the 5' precursor together with the dissociation of Ccm1 may be catalyzed by the 5'-3' exoribonuclease Pet127. Involved in the specific removal of group I introns in mitochondrial encoded transcripts.</text>
</comment>
<dbReference type="Pfam" id="PF13041">
    <property type="entry name" value="PPR_2"/>
    <property type="match status" value="1"/>
</dbReference>
<feature type="compositionally biased region" description="Polar residues" evidence="6">
    <location>
        <begin position="140"/>
        <end position="150"/>
    </location>
</feature>
<organism evidence="7 8">
    <name type="scientific">Exophiala viscosa</name>
    <dbReference type="NCBI Taxonomy" id="2486360"/>
    <lineage>
        <taxon>Eukaryota</taxon>
        <taxon>Fungi</taxon>
        <taxon>Dikarya</taxon>
        <taxon>Ascomycota</taxon>
        <taxon>Pezizomycotina</taxon>
        <taxon>Eurotiomycetes</taxon>
        <taxon>Chaetothyriomycetidae</taxon>
        <taxon>Chaetothyriales</taxon>
        <taxon>Herpotrichiellaceae</taxon>
        <taxon>Exophiala</taxon>
    </lineage>
</organism>
<dbReference type="PANTHER" id="PTHR47447:SF17">
    <property type="entry name" value="OS12G0638900 PROTEIN"/>
    <property type="match status" value="1"/>
</dbReference>
<evidence type="ECO:0000256" key="4">
    <source>
        <dbReference type="ARBA" id="ARBA00044511"/>
    </source>
</evidence>
<feature type="compositionally biased region" description="Basic and acidic residues" evidence="6">
    <location>
        <begin position="1422"/>
        <end position="1439"/>
    </location>
</feature>
<gene>
    <name evidence="7" type="ORF">EDD36DRAFT_262894</name>
</gene>
<feature type="repeat" description="PPR" evidence="5">
    <location>
        <begin position="551"/>
        <end position="585"/>
    </location>
</feature>
<feature type="region of interest" description="Disordered" evidence="6">
    <location>
        <begin position="140"/>
        <end position="162"/>
    </location>
</feature>
<name>A0AAN6DV52_9EURO</name>
<evidence type="ECO:0000256" key="3">
    <source>
        <dbReference type="ARBA" id="ARBA00044493"/>
    </source>
</evidence>
<feature type="region of interest" description="Disordered" evidence="6">
    <location>
        <begin position="1159"/>
        <end position="1181"/>
    </location>
</feature>
<dbReference type="PROSITE" id="PS51375">
    <property type="entry name" value="PPR"/>
    <property type="match status" value="1"/>
</dbReference>
<protein>
    <submittedName>
        <fullName evidence="7">Minichromosome maintenance protein 3</fullName>
    </submittedName>
</protein>